<dbReference type="InterPro" id="IPR048258">
    <property type="entry name" value="Cyclins_cyclin-box"/>
</dbReference>
<reference evidence="6" key="1">
    <citation type="journal article" date="2023" name="IScience">
        <title>Live-bearing cockroach genome reveals convergent evolutionary mechanisms linked to viviparity in insects and beyond.</title>
        <authorList>
            <person name="Fouks B."/>
            <person name="Harrison M.C."/>
            <person name="Mikhailova A.A."/>
            <person name="Marchal E."/>
            <person name="English S."/>
            <person name="Carruthers M."/>
            <person name="Jennings E.C."/>
            <person name="Chiamaka E.L."/>
            <person name="Frigard R.A."/>
            <person name="Pippel M."/>
            <person name="Attardo G.M."/>
            <person name="Benoit J.B."/>
            <person name="Bornberg-Bauer E."/>
            <person name="Tobe S.S."/>
        </authorList>
    </citation>
    <scope>NUCLEOTIDE SEQUENCE</scope>
    <source>
        <strain evidence="6">Stay&amp;Tobe</strain>
    </source>
</reference>
<keyword evidence="3" id="KW-0131">Cell cycle</keyword>
<proteinExistence type="inferred from homology"/>
<dbReference type="Gene3D" id="1.10.472.10">
    <property type="entry name" value="Cyclin-like"/>
    <property type="match status" value="1"/>
</dbReference>
<evidence type="ECO:0000256" key="1">
    <source>
        <dbReference type="ARBA" id="ARBA00022618"/>
    </source>
</evidence>
<sequence>MDLLCCETEYECRAYSDPVLLNDERVLQNLLSSEEKYSPSTSYFECVQKDLTPQMRKIVAEWMLEVCEDQKCQEEVFPLAMNYMDRFLSVCPIRKNQLQLLGTACLLISSKLREPRPLSAEVLVFFTDNSISIDDLWVSSIFSTSHIKSYSFVL</sequence>
<evidence type="ECO:0000256" key="3">
    <source>
        <dbReference type="ARBA" id="ARBA00023306"/>
    </source>
</evidence>
<comment type="caution">
    <text evidence="6">The sequence shown here is derived from an EMBL/GenBank/DDBJ whole genome shotgun (WGS) entry which is preliminary data.</text>
</comment>
<dbReference type="InterPro" id="IPR013763">
    <property type="entry name" value="Cyclin-like_dom"/>
</dbReference>
<accession>A0AAD8ENS3</accession>
<reference evidence="6" key="2">
    <citation type="submission" date="2023-05" db="EMBL/GenBank/DDBJ databases">
        <authorList>
            <person name="Fouks B."/>
        </authorList>
    </citation>
    <scope>NUCLEOTIDE SEQUENCE</scope>
    <source>
        <strain evidence="6">Stay&amp;Tobe</strain>
        <tissue evidence="6">Testes</tissue>
    </source>
</reference>
<dbReference type="FunFam" id="1.10.472.10:FF:000003">
    <property type="entry name" value="G1/S-specific cyclin-D2"/>
    <property type="match status" value="1"/>
</dbReference>
<protein>
    <recommendedName>
        <fullName evidence="5">Cyclin-like domain-containing protein</fullName>
    </recommendedName>
</protein>
<keyword evidence="7" id="KW-1185">Reference proteome</keyword>
<keyword evidence="1" id="KW-0132">Cell division</keyword>
<gene>
    <name evidence="6" type="ORF">L9F63_012013</name>
</gene>
<evidence type="ECO:0000256" key="2">
    <source>
        <dbReference type="ARBA" id="ARBA00023127"/>
    </source>
</evidence>
<dbReference type="InterPro" id="IPR036915">
    <property type="entry name" value="Cyclin-like_sf"/>
</dbReference>
<dbReference type="PROSITE" id="PS00292">
    <property type="entry name" value="CYCLINS"/>
    <property type="match status" value="1"/>
</dbReference>
<feature type="non-terminal residue" evidence="6">
    <location>
        <position position="1"/>
    </location>
</feature>
<dbReference type="InterPro" id="IPR039361">
    <property type="entry name" value="Cyclin"/>
</dbReference>
<comment type="similarity">
    <text evidence="4">Belongs to the cyclin family.</text>
</comment>
<dbReference type="AlphaFoldDB" id="A0AAD8ENS3"/>
<dbReference type="PANTHER" id="PTHR10177">
    <property type="entry name" value="CYCLINS"/>
    <property type="match status" value="1"/>
</dbReference>
<dbReference type="Pfam" id="PF00134">
    <property type="entry name" value="Cyclin_N"/>
    <property type="match status" value="1"/>
</dbReference>
<dbReference type="GO" id="GO:0000278">
    <property type="term" value="P:mitotic cell cycle"/>
    <property type="evidence" value="ECO:0007669"/>
    <property type="project" value="UniProtKB-ARBA"/>
</dbReference>
<dbReference type="InterPro" id="IPR006671">
    <property type="entry name" value="Cyclin_N"/>
</dbReference>
<dbReference type="GO" id="GO:0051301">
    <property type="term" value="P:cell division"/>
    <property type="evidence" value="ECO:0007669"/>
    <property type="project" value="UniProtKB-KW"/>
</dbReference>
<dbReference type="EMBL" id="JASPKZ010001952">
    <property type="protein sequence ID" value="KAJ9596983.1"/>
    <property type="molecule type" value="Genomic_DNA"/>
</dbReference>
<evidence type="ECO:0000313" key="6">
    <source>
        <dbReference type="EMBL" id="KAJ9596983.1"/>
    </source>
</evidence>
<evidence type="ECO:0000259" key="5">
    <source>
        <dbReference type="SMART" id="SM00385"/>
    </source>
</evidence>
<dbReference type="SMART" id="SM00385">
    <property type="entry name" value="CYCLIN"/>
    <property type="match status" value="1"/>
</dbReference>
<dbReference type="SUPFAM" id="SSF47954">
    <property type="entry name" value="Cyclin-like"/>
    <property type="match status" value="1"/>
</dbReference>
<evidence type="ECO:0000313" key="7">
    <source>
        <dbReference type="Proteomes" id="UP001233999"/>
    </source>
</evidence>
<feature type="domain" description="Cyclin-like" evidence="5">
    <location>
        <begin position="61"/>
        <end position="143"/>
    </location>
</feature>
<organism evidence="6 7">
    <name type="scientific">Diploptera punctata</name>
    <name type="common">Pacific beetle cockroach</name>
    <dbReference type="NCBI Taxonomy" id="6984"/>
    <lineage>
        <taxon>Eukaryota</taxon>
        <taxon>Metazoa</taxon>
        <taxon>Ecdysozoa</taxon>
        <taxon>Arthropoda</taxon>
        <taxon>Hexapoda</taxon>
        <taxon>Insecta</taxon>
        <taxon>Pterygota</taxon>
        <taxon>Neoptera</taxon>
        <taxon>Polyneoptera</taxon>
        <taxon>Dictyoptera</taxon>
        <taxon>Blattodea</taxon>
        <taxon>Blaberoidea</taxon>
        <taxon>Blaberidae</taxon>
        <taxon>Diplopterinae</taxon>
        <taxon>Diploptera</taxon>
    </lineage>
</organism>
<evidence type="ECO:0000256" key="4">
    <source>
        <dbReference type="RuleBase" id="RU000383"/>
    </source>
</evidence>
<dbReference type="Proteomes" id="UP001233999">
    <property type="component" value="Unassembled WGS sequence"/>
</dbReference>
<keyword evidence="2 4" id="KW-0195">Cyclin</keyword>
<name>A0AAD8ENS3_DIPPU</name>